<feature type="compositionally biased region" description="Basic and acidic residues" evidence="1">
    <location>
        <begin position="1"/>
        <end position="18"/>
    </location>
</feature>
<organism evidence="2">
    <name type="scientific">marine sediment metagenome</name>
    <dbReference type="NCBI Taxonomy" id="412755"/>
    <lineage>
        <taxon>unclassified sequences</taxon>
        <taxon>metagenomes</taxon>
        <taxon>ecological metagenomes</taxon>
    </lineage>
</organism>
<comment type="caution">
    <text evidence="2">The sequence shown here is derived from an EMBL/GenBank/DDBJ whole genome shotgun (WGS) entry which is preliminary data.</text>
</comment>
<proteinExistence type="predicted"/>
<feature type="non-terminal residue" evidence="2">
    <location>
        <position position="105"/>
    </location>
</feature>
<accession>A0A0F9PYI3</accession>
<dbReference type="EMBL" id="LAZR01002460">
    <property type="protein sequence ID" value="KKN29762.1"/>
    <property type="molecule type" value="Genomic_DNA"/>
</dbReference>
<dbReference type="AlphaFoldDB" id="A0A0F9PYI3"/>
<protein>
    <submittedName>
        <fullName evidence="2">Uncharacterized protein</fullName>
    </submittedName>
</protein>
<evidence type="ECO:0000256" key="1">
    <source>
        <dbReference type="SAM" id="MobiDB-lite"/>
    </source>
</evidence>
<feature type="region of interest" description="Disordered" evidence="1">
    <location>
        <begin position="1"/>
        <end position="45"/>
    </location>
</feature>
<evidence type="ECO:0000313" key="2">
    <source>
        <dbReference type="EMBL" id="KKN29762.1"/>
    </source>
</evidence>
<gene>
    <name evidence="2" type="ORF">LCGC14_0840910</name>
</gene>
<reference evidence="2" key="1">
    <citation type="journal article" date="2015" name="Nature">
        <title>Complex archaea that bridge the gap between prokaryotes and eukaryotes.</title>
        <authorList>
            <person name="Spang A."/>
            <person name="Saw J.H."/>
            <person name="Jorgensen S.L."/>
            <person name="Zaremba-Niedzwiedzka K."/>
            <person name="Martijn J."/>
            <person name="Lind A.E."/>
            <person name="van Eijk R."/>
            <person name="Schleper C."/>
            <person name="Guy L."/>
            <person name="Ettema T.J."/>
        </authorList>
    </citation>
    <scope>NUCLEOTIDE SEQUENCE</scope>
</reference>
<sequence>MDNKEKGKKMSKELKKNDEEPEDDKSDEKTEDTLQSDDLPQERIGKPVVVKADAYKTIILYASRYANQAIKPEEWKEIYGVLIGSTTEELVIVEHAEALTFGHAT</sequence>
<name>A0A0F9PYI3_9ZZZZ</name>